<dbReference type="PANTHER" id="PTHR23508:SF10">
    <property type="entry name" value="CARBOXYLIC ACID TRANSPORTER PROTEIN HOMOLOG"/>
    <property type="match status" value="1"/>
</dbReference>
<dbReference type="PROSITE" id="PS50850">
    <property type="entry name" value="MFS"/>
    <property type="match status" value="1"/>
</dbReference>
<feature type="transmembrane region" description="Helical" evidence="5">
    <location>
        <begin position="398"/>
        <end position="417"/>
    </location>
</feature>
<dbReference type="InterPro" id="IPR036259">
    <property type="entry name" value="MFS_trans_sf"/>
</dbReference>
<evidence type="ECO:0000256" key="4">
    <source>
        <dbReference type="ARBA" id="ARBA00023136"/>
    </source>
</evidence>
<evidence type="ECO:0000256" key="5">
    <source>
        <dbReference type="SAM" id="Phobius"/>
    </source>
</evidence>
<feature type="transmembrane region" description="Helical" evidence="5">
    <location>
        <begin position="156"/>
        <end position="175"/>
    </location>
</feature>
<feature type="transmembrane region" description="Helical" evidence="5">
    <location>
        <begin position="334"/>
        <end position="360"/>
    </location>
</feature>
<feature type="transmembrane region" description="Helical" evidence="5">
    <location>
        <begin position="95"/>
        <end position="117"/>
    </location>
</feature>
<dbReference type="InterPro" id="IPR011701">
    <property type="entry name" value="MFS"/>
</dbReference>
<dbReference type="SUPFAM" id="SSF103473">
    <property type="entry name" value="MFS general substrate transporter"/>
    <property type="match status" value="1"/>
</dbReference>
<dbReference type="InterPro" id="IPR005829">
    <property type="entry name" value="Sugar_transporter_CS"/>
</dbReference>
<organism evidence="7 8">
    <name type="scientific">Eiseniibacteriota bacterium</name>
    <dbReference type="NCBI Taxonomy" id="2212470"/>
    <lineage>
        <taxon>Bacteria</taxon>
        <taxon>Candidatus Eiseniibacteriota</taxon>
    </lineage>
</organism>
<sequence length="433" mass="46420">MSLPSPTPVALLNQRERLGRQHLAILGACWAGWLFDFYDLILFSFLLVPIRKSLGLSSGTLSLVLGASLGATAVGGVICGWLADRFGRKPILASTILVYSAGTFLCGLAHGVGWLLCFRMLTGIGVGGEWATGQALIAETFPPSVRGRYAAVMQSGAPLGVALASLVGGFLVPALEHAFGPSAGWRGAFFVSVLPALLVVAIRRGMPESDVWLRERAGMLERRRGRFAELMRDPLLRRAFFFCLVLAMAGMSAYWFTYLWLPTYLYEKLGLSMAKSGLWVLVTQAGGLLGYLSFGWFADTYGRKSTYSVYCAVWAVGLAAVTLFWNQVSANPAVALSCMFMVGVGTGIFSGYGPIFAEVFPTRVRGTAMGTALNLARGIQFLTPLIITGIAVRQGLGGGIALGALFLVFAAFWVWVLPETRGRVITAEEPAAS</sequence>
<feature type="transmembrane region" description="Helical" evidence="5">
    <location>
        <begin position="277"/>
        <end position="297"/>
    </location>
</feature>
<feature type="transmembrane region" description="Helical" evidence="5">
    <location>
        <begin position="23"/>
        <end position="48"/>
    </location>
</feature>
<name>A0A538SC60_UNCEI</name>
<protein>
    <submittedName>
        <fullName evidence="7">MFS transporter</fullName>
    </submittedName>
</protein>
<dbReference type="GO" id="GO:0005886">
    <property type="term" value="C:plasma membrane"/>
    <property type="evidence" value="ECO:0007669"/>
    <property type="project" value="TreeGrafter"/>
</dbReference>
<dbReference type="AlphaFoldDB" id="A0A538SC60"/>
<dbReference type="Gene3D" id="1.20.1250.20">
    <property type="entry name" value="MFS general substrate transporter like domains"/>
    <property type="match status" value="2"/>
</dbReference>
<evidence type="ECO:0000313" key="8">
    <source>
        <dbReference type="Proteomes" id="UP000320184"/>
    </source>
</evidence>
<evidence type="ECO:0000256" key="3">
    <source>
        <dbReference type="ARBA" id="ARBA00022989"/>
    </source>
</evidence>
<proteinExistence type="predicted"/>
<feature type="transmembrane region" description="Helical" evidence="5">
    <location>
        <begin position="309"/>
        <end position="328"/>
    </location>
</feature>
<dbReference type="PANTHER" id="PTHR23508">
    <property type="entry name" value="CARBOXYLIC ACID TRANSPORTER PROTEIN HOMOLOG"/>
    <property type="match status" value="1"/>
</dbReference>
<comment type="caution">
    <text evidence="7">The sequence shown here is derived from an EMBL/GenBank/DDBJ whole genome shotgun (WGS) entry which is preliminary data.</text>
</comment>
<gene>
    <name evidence="7" type="ORF">E6K73_10790</name>
</gene>
<dbReference type="EMBL" id="VBOT01000130">
    <property type="protein sequence ID" value="TMQ48964.1"/>
    <property type="molecule type" value="Genomic_DNA"/>
</dbReference>
<feature type="transmembrane region" description="Helical" evidence="5">
    <location>
        <begin position="372"/>
        <end position="392"/>
    </location>
</feature>
<accession>A0A538SC60</accession>
<dbReference type="Proteomes" id="UP000320184">
    <property type="component" value="Unassembled WGS sequence"/>
</dbReference>
<evidence type="ECO:0000256" key="1">
    <source>
        <dbReference type="ARBA" id="ARBA00004141"/>
    </source>
</evidence>
<reference evidence="7 8" key="1">
    <citation type="journal article" date="2019" name="Nat. Microbiol.">
        <title>Mediterranean grassland soil C-N compound turnover is dependent on rainfall and depth, and is mediated by genomically divergent microorganisms.</title>
        <authorList>
            <person name="Diamond S."/>
            <person name="Andeer P.F."/>
            <person name="Li Z."/>
            <person name="Crits-Christoph A."/>
            <person name="Burstein D."/>
            <person name="Anantharaman K."/>
            <person name="Lane K.R."/>
            <person name="Thomas B.C."/>
            <person name="Pan C."/>
            <person name="Northen T.R."/>
            <person name="Banfield J.F."/>
        </authorList>
    </citation>
    <scope>NUCLEOTIDE SEQUENCE [LARGE SCALE GENOMIC DNA]</scope>
    <source>
        <strain evidence="7">WS_3</strain>
    </source>
</reference>
<feature type="domain" description="Major facilitator superfamily (MFS) profile" evidence="6">
    <location>
        <begin position="25"/>
        <end position="421"/>
    </location>
</feature>
<dbReference type="InterPro" id="IPR020846">
    <property type="entry name" value="MFS_dom"/>
</dbReference>
<feature type="transmembrane region" description="Helical" evidence="5">
    <location>
        <begin position="187"/>
        <end position="206"/>
    </location>
</feature>
<dbReference type="Pfam" id="PF07690">
    <property type="entry name" value="MFS_1"/>
    <property type="match status" value="1"/>
</dbReference>
<feature type="transmembrane region" description="Helical" evidence="5">
    <location>
        <begin position="60"/>
        <end position="83"/>
    </location>
</feature>
<evidence type="ECO:0000256" key="2">
    <source>
        <dbReference type="ARBA" id="ARBA00022692"/>
    </source>
</evidence>
<comment type="subcellular location">
    <subcellularLocation>
        <location evidence="1">Membrane</location>
        <topology evidence="1">Multi-pass membrane protein</topology>
    </subcellularLocation>
</comment>
<keyword evidence="4 5" id="KW-0472">Membrane</keyword>
<dbReference type="GO" id="GO:0046943">
    <property type="term" value="F:carboxylic acid transmembrane transporter activity"/>
    <property type="evidence" value="ECO:0007669"/>
    <property type="project" value="TreeGrafter"/>
</dbReference>
<evidence type="ECO:0000259" key="6">
    <source>
        <dbReference type="PROSITE" id="PS50850"/>
    </source>
</evidence>
<evidence type="ECO:0000313" key="7">
    <source>
        <dbReference type="EMBL" id="TMQ48964.1"/>
    </source>
</evidence>
<feature type="transmembrane region" description="Helical" evidence="5">
    <location>
        <begin position="239"/>
        <end position="257"/>
    </location>
</feature>
<keyword evidence="3 5" id="KW-1133">Transmembrane helix</keyword>
<dbReference type="PROSITE" id="PS00217">
    <property type="entry name" value="SUGAR_TRANSPORT_2"/>
    <property type="match status" value="1"/>
</dbReference>
<keyword evidence="2 5" id="KW-0812">Transmembrane</keyword>